<feature type="compositionally biased region" description="Polar residues" evidence="8">
    <location>
        <begin position="374"/>
        <end position="388"/>
    </location>
</feature>
<dbReference type="InterPro" id="IPR036322">
    <property type="entry name" value="WD40_repeat_dom_sf"/>
</dbReference>
<dbReference type="STRING" id="1442371.A0A0D2KKC4"/>
<dbReference type="VEuPathDB" id="FungiDB:Z520_00586"/>
<feature type="repeat" description="WD" evidence="7">
    <location>
        <begin position="12"/>
        <end position="53"/>
    </location>
</feature>
<organism evidence="9 10">
    <name type="scientific">Fonsecaea multimorphosa CBS 102226</name>
    <dbReference type="NCBI Taxonomy" id="1442371"/>
    <lineage>
        <taxon>Eukaryota</taxon>
        <taxon>Fungi</taxon>
        <taxon>Dikarya</taxon>
        <taxon>Ascomycota</taxon>
        <taxon>Pezizomycotina</taxon>
        <taxon>Eurotiomycetes</taxon>
        <taxon>Chaetothyriomycetidae</taxon>
        <taxon>Chaetothyriales</taxon>
        <taxon>Herpotrichiellaceae</taxon>
        <taxon>Fonsecaea</taxon>
    </lineage>
</organism>
<dbReference type="InterPro" id="IPR019775">
    <property type="entry name" value="WD40_repeat_CS"/>
</dbReference>
<feature type="repeat" description="WD" evidence="7">
    <location>
        <begin position="408"/>
        <end position="423"/>
    </location>
</feature>
<dbReference type="SUPFAM" id="SSF50978">
    <property type="entry name" value="WD40 repeat-like"/>
    <property type="match status" value="1"/>
</dbReference>
<dbReference type="Proteomes" id="UP000053411">
    <property type="component" value="Unassembled WGS sequence"/>
</dbReference>
<evidence type="ECO:0000256" key="3">
    <source>
        <dbReference type="ARBA" id="ARBA00037338"/>
    </source>
</evidence>
<feature type="region of interest" description="Disordered" evidence="8">
    <location>
        <begin position="361"/>
        <end position="388"/>
    </location>
</feature>
<comment type="similarity">
    <text evidence="4">Belongs to the WD repeat ASA1 family.</text>
</comment>
<evidence type="ECO:0000313" key="10">
    <source>
        <dbReference type="Proteomes" id="UP000053411"/>
    </source>
</evidence>
<comment type="subunit">
    <text evidence="5">Component of the ASTRA chromatin remodeling machinery complex.</text>
</comment>
<evidence type="ECO:0000256" key="4">
    <source>
        <dbReference type="ARBA" id="ARBA00037931"/>
    </source>
</evidence>
<evidence type="ECO:0000256" key="2">
    <source>
        <dbReference type="ARBA" id="ARBA00022737"/>
    </source>
</evidence>
<dbReference type="Pfam" id="PF00400">
    <property type="entry name" value="WD40"/>
    <property type="match status" value="3"/>
</dbReference>
<keyword evidence="1 7" id="KW-0853">WD repeat</keyword>
<dbReference type="GeneID" id="27706332"/>
<name>A0A0D2KKC4_9EURO</name>
<dbReference type="SMART" id="SM00320">
    <property type="entry name" value="WD40"/>
    <property type="match status" value="6"/>
</dbReference>
<dbReference type="PROSITE" id="PS00678">
    <property type="entry name" value="WD_REPEATS_1"/>
    <property type="match status" value="1"/>
</dbReference>
<keyword evidence="10" id="KW-1185">Reference proteome</keyword>
<evidence type="ECO:0000256" key="1">
    <source>
        <dbReference type="ARBA" id="ARBA00022574"/>
    </source>
</evidence>
<reference evidence="9 10" key="1">
    <citation type="submission" date="2015-01" db="EMBL/GenBank/DDBJ databases">
        <title>The Genome Sequence of Fonsecaea multimorphosa CBS 102226.</title>
        <authorList>
            <consortium name="The Broad Institute Genomics Platform"/>
            <person name="Cuomo C."/>
            <person name="de Hoog S."/>
            <person name="Gorbushina A."/>
            <person name="Stielow B."/>
            <person name="Teixiera M."/>
            <person name="Abouelleil A."/>
            <person name="Chapman S.B."/>
            <person name="Priest M."/>
            <person name="Young S.K."/>
            <person name="Wortman J."/>
            <person name="Nusbaum C."/>
            <person name="Birren B."/>
        </authorList>
    </citation>
    <scope>NUCLEOTIDE SEQUENCE [LARGE SCALE GENOMIC DNA]</scope>
    <source>
        <strain evidence="9 10">CBS 102226</strain>
    </source>
</reference>
<protein>
    <recommendedName>
        <fullName evidence="6">ASTRA-associated protein 1</fullName>
    </recommendedName>
</protein>
<sequence length="423" mass="46059">MEPSPAVPAYILRGHEAAVHALHFYADNALLASGDSDGWMVIWSLSSKRPVAVWKAHEAGILHIEHWTTGRLVSHGRDHKLRVWQLRQEDLAGLSTKLPSESDGSAAASSSSDHPQPWLLHSMSVNALNFCAFSICHQDPRQPASEEAAPQLIASPNGLDSGGIDIFQLPSERRVSQIRSDKDSPTGMVMAVCLFHQTTDTASRLVLVSGYEDGRITVHSHAGDLSNPNSSERWQKITSCKAHTQPILSLAMLPSKTHFLTSSADSLISKFCLPSLSNVESKDLESEKSLNTKHSGQQGLSVRSDGKIFATAGWDGRVRVYSCKTMKELAVLKWHKVGCYSTAFAIIDPIVTLDADVTEDVPPSSSASPGGNAVLSSNTATKDLTQPRNALDMIKQQREEKARRTHWLGAGGKDGKISLWDIY</sequence>
<dbReference type="InterPro" id="IPR015943">
    <property type="entry name" value="WD40/YVTN_repeat-like_dom_sf"/>
</dbReference>
<proteinExistence type="inferred from homology"/>
<dbReference type="AlphaFoldDB" id="A0A0D2KKC4"/>
<dbReference type="Gene3D" id="2.130.10.10">
    <property type="entry name" value="YVTN repeat-like/Quinoprotein amine dehydrogenase"/>
    <property type="match status" value="3"/>
</dbReference>
<gene>
    <name evidence="9" type="ORF">Z520_00586</name>
</gene>
<dbReference type="InterPro" id="IPR001680">
    <property type="entry name" value="WD40_rpt"/>
</dbReference>
<evidence type="ECO:0000313" key="9">
    <source>
        <dbReference type="EMBL" id="KIY03895.1"/>
    </source>
</evidence>
<dbReference type="RefSeq" id="XP_016638017.1">
    <property type="nucleotide sequence ID" value="XM_016771107.1"/>
</dbReference>
<dbReference type="EMBL" id="KN848062">
    <property type="protein sequence ID" value="KIY03895.1"/>
    <property type="molecule type" value="Genomic_DNA"/>
</dbReference>
<keyword evidence="2" id="KW-0677">Repeat</keyword>
<evidence type="ECO:0000256" key="6">
    <source>
        <dbReference type="ARBA" id="ARBA00040563"/>
    </source>
</evidence>
<dbReference type="PROSITE" id="PS50294">
    <property type="entry name" value="WD_REPEATS_REGION"/>
    <property type="match status" value="1"/>
</dbReference>
<evidence type="ECO:0000256" key="5">
    <source>
        <dbReference type="ARBA" id="ARBA00038749"/>
    </source>
</evidence>
<comment type="function">
    <text evidence="3">Component of the ASTRA complex involved in chromatin remodeling.</text>
</comment>
<evidence type="ECO:0000256" key="8">
    <source>
        <dbReference type="SAM" id="MobiDB-lite"/>
    </source>
</evidence>
<evidence type="ECO:0000256" key="7">
    <source>
        <dbReference type="PROSITE-ProRule" id="PRU00221"/>
    </source>
</evidence>
<dbReference type="PANTHER" id="PTHR19854:SF1">
    <property type="entry name" value="GUANINE NUCLEOTIDE-BINDING PROTEIN SUBUNIT BETA-LIKE PROTEIN 1"/>
    <property type="match status" value="1"/>
</dbReference>
<dbReference type="PANTHER" id="PTHR19854">
    <property type="entry name" value="TRANSDUCIN BETA-LIKE 3"/>
    <property type="match status" value="1"/>
</dbReference>
<dbReference type="PROSITE" id="PS50082">
    <property type="entry name" value="WD_REPEATS_2"/>
    <property type="match status" value="2"/>
</dbReference>
<dbReference type="OrthoDB" id="7668193at2759"/>
<accession>A0A0D2KKC4</accession>